<evidence type="ECO:0000313" key="2">
    <source>
        <dbReference type="Proteomes" id="UP000830395"/>
    </source>
</evidence>
<sequence>MYYYCNRTTMSASAAWPGAEGPQSCSGGGGGGGGGGGELVNGNGGGEITEARAISEWESATCDPADATRSASTDSTVTRDREDGAARGLSRCCRRSAAPGGGEDPRGINTDGEDGDVRCPRCMGETWTTAAAAAARRGECENGAREFRNSEAAVSKRRGCSYSGASKRACFSGTNTAEEAALHCGGSDPDSGTGSGGEAPVQNTAGSRQSREETFKQRRRGDFSKGAVGAGSLSCMKGAGGVINGERRGCRAARARVRRCRVRSFLASADGLSANGVSVAQLSDNGHCKPRPQQRPQVSVASSSPGARADGAESGTGRPAVNGGPCAVVAGEAAGSWLRQVEAAQVEAKKRQVQLGERTDMLWRRLHAVQVKQVERHVTQQLGDLRRAAVAPNSAELSRLARSCTEALRPAGGALDSDHTASSSGGGSESEEEEEEEKARGGRQVSPSRVKSV</sequence>
<reference evidence="1" key="1">
    <citation type="submission" date="2020-02" db="EMBL/GenBank/DDBJ databases">
        <title>Genome sequencing of the panga catfish, Pangasius djambal.</title>
        <authorList>
            <person name="Wen M."/>
            <person name="Zahm M."/>
            <person name="Roques C."/>
            <person name="Cabau C."/>
            <person name="Klopp C."/>
            <person name="Donnadieu C."/>
            <person name="Jouanno E."/>
            <person name="Avarre J.-C."/>
            <person name="Campet M."/>
            <person name="Ha T."/>
            <person name="Dugue R."/>
            <person name="Lampietro C."/>
            <person name="Louis A."/>
            <person name="Herpin A."/>
            <person name="Echchiki A."/>
            <person name="Berthelot C."/>
            <person name="Parey E."/>
            <person name="Roest-Crollius H."/>
            <person name="Braasch I."/>
            <person name="Postlethwait J.H."/>
            <person name="Bobe J."/>
            <person name="Montfort J."/>
            <person name="Bouchez O."/>
            <person name="Begum T."/>
            <person name="Schartl M."/>
            <person name="Gustiano R."/>
            <person name="Guiguen Y."/>
        </authorList>
    </citation>
    <scope>NUCLEOTIDE SEQUENCE</scope>
    <source>
        <strain evidence="1">Pdj_M5554</strain>
    </source>
</reference>
<protein>
    <submittedName>
        <fullName evidence="1">Uncharacterized protein</fullName>
    </submittedName>
</protein>
<gene>
    <name evidence="1" type="ORF">PDJAM_G00142950</name>
</gene>
<proteinExistence type="predicted"/>
<accession>A0ACC5ZED5</accession>
<evidence type="ECO:0000313" key="1">
    <source>
        <dbReference type="EMBL" id="MCJ8746530.1"/>
    </source>
</evidence>
<name>A0ACC5ZED5_9TELE</name>
<keyword evidence="2" id="KW-1185">Reference proteome</keyword>
<dbReference type="Proteomes" id="UP000830395">
    <property type="component" value="Chromosome 23"/>
</dbReference>
<comment type="caution">
    <text evidence="1">The sequence shown here is derived from an EMBL/GenBank/DDBJ whole genome shotgun (WGS) entry which is preliminary data.</text>
</comment>
<organism evidence="1 2">
    <name type="scientific">Pangasius djambal</name>
    <dbReference type="NCBI Taxonomy" id="1691987"/>
    <lineage>
        <taxon>Eukaryota</taxon>
        <taxon>Metazoa</taxon>
        <taxon>Chordata</taxon>
        <taxon>Craniata</taxon>
        <taxon>Vertebrata</taxon>
        <taxon>Euteleostomi</taxon>
        <taxon>Actinopterygii</taxon>
        <taxon>Neopterygii</taxon>
        <taxon>Teleostei</taxon>
        <taxon>Ostariophysi</taxon>
        <taxon>Siluriformes</taxon>
        <taxon>Pangasiidae</taxon>
        <taxon>Pangasius</taxon>
    </lineage>
</organism>
<dbReference type="EMBL" id="CM040997">
    <property type="protein sequence ID" value="MCJ8746530.1"/>
    <property type="molecule type" value="Genomic_DNA"/>
</dbReference>